<organism evidence="3 4">
    <name type="scientific">Modicisalibacter luteus</name>
    <dbReference type="NCBI Taxonomy" id="453962"/>
    <lineage>
        <taxon>Bacteria</taxon>
        <taxon>Pseudomonadati</taxon>
        <taxon>Pseudomonadota</taxon>
        <taxon>Gammaproteobacteria</taxon>
        <taxon>Oceanospirillales</taxon>
        <taxon>Halomonadaceae</taxon>
        <taxon>Modicisalibacter</taxon>
    </lineage>
</organism>
<evidence type="ECO:0000256" key="1">
    <source>
        <dbReference type="SAM" id="SignalP"/>
    </source>
</evidence>
<dbReference type="RefSeq" id="WP_019019327.1">
    <property type="nucleotide sequence ID" value="NZ_BMXD01000002.1"/>
</dbReference>
<evidence type="ECO:0000259" key="2">
    <source>
        <dbReference type="Pfam" id="PF00174"/>
    </source>
</evidence>
<comment type="caution">
    <text evidence="3">The sequence shown here is derived from an EMBL/GenBank/DDBJ whole genome shotgun (WGS) entry which is preliminary data.</text>
</comment>
<dbReference type="EMBL" id="JBHRUH010000015">
    <property type="protein sequence ID" value="MFC3292137.1"/>
    <property type="molecule type" value="Genomic_DNA"/>
</dbReference>
<dbReference type="Pfam" id="PF00174">
    <property type="entry name" value="Oxidored_molyb"/>
    <property type="match status" value="1"/>
</dbReference>
<feature type="chain" id="PRO_5045376815" evidence="1">
    <location>
        <begin position="29"/>
        <end position="172"/>
    </location>
</feature>
<accession>A0ABV7LZU7</accession>
<keyword evidence="1" id="KW-0732">Signal</keyword>
<feature type="signal peptide" evidence="1">
    <location>
        <begin position="1"/>
        <end position="28"/>
    </location>
</feature>
<dbReference type="InterPro" id="IPR000572">
    <property type="entry name" value="OxRdtase_Mopterin-bd_dom"/>
</dbReference>
<evidence type="ECO:0000313" key="4">
    <source>
        <dbReference type="Proteomes" id="UP001595640"/>
    </source>
</evidence>
<proteinExistence type="predicted"/>
<feature type="domain" description="Oxidoreductase molybdopterin-binding" evidence="2">
    <location>
        <begin position="67"/>
        <end position="145"/>
    </location>
</feature>
<gene>
    <name evidence="3" type="ORF">ACFOEI_08645</name>
</gene>
<name>A0ABV7LZU7_9GAMM</name>
<dbReference type="Proteomes" id="UP001595640">
    <property type="component" value="Unassembled WGS sequence"/>
</dbReference>
<reference evidence="4" key="1">
    <citation type="journal article" date="2019" name="Int. J. Syst. Evol. Microbiol.">
        <title>The Global Catalogue of Microorganisms (GCM) 10K type strain sequencing project: providing services to taxonomists for standard genome sequencing and annotation.</title>
        <authorList>
            <consortium name="The Broad Institute Genomics Platform"/>
            <consortium name="The Broad Institute Genome Sequencing Center for Infectious Disease"/>
            <person name="Wu L."/>
            <person name="Ma J."/>
        </authorList>
    </citation>
    <scope>NUCLEOTIDE SEQUENCE [LARGE SCALE GENOMIC DNA]</scope>
    <source>
        <strain evidence="4">KCTC 12847</strain>
    </source>
</reference>
<dbReference type="Gene3D" id="3.90.420.10">
    <property type="entry name" value="Oxidoreductase, molybdopterin-binding domain"/>
    <property type="match status" value="1"/>
</dbReference>
<sequence>MSLFRSPGLLLGGMLASLLSSIGSQALALEAPTGPVILVVSGNITETNLGNEAHFDHDMLQSLEQRETMTGTPWHEGKMTFKGPLGRSLLETVGAQGEIMRIDALNDYSASVPVEDFREHDVILAMSADNRRLRVRDHGPLFVIYPFDEEPSLLNEDVITRSVWQVKAIEIK</sequence>
<dbReference type="SUPFAM" id="SSF56524">
    <property type="entry name" value="Oxidoreductase molybdopterin-binding domain"/>
    <property type="match status" value="1"/>
</dbReference>
<protein>
    <submittedName>
        <fullName evidence="3">Molybdopterin-dependent oxidoreductase</fullName>
    </submittedName>
</protein>
<evidence type="ECO:0000313" key="3">
    <source>
        <dbReference type="EMBL" id="MFC3292137.1"/>
    </source>
</evidence>
<keyword evidence="4" id="KW-1185">Reference proteome</keyword>
<dbReference type="InterPro" id="IPR036374">
    <property type="entry name" value="OxRdtase_Mopterin-bd_sf"/>
</dbReference>